<feature type="domain" description="NADP-dependent oxidoreductase" evidence="9">
    <location>
        <begin position="18"/>
        <end position="296"/>
    </location>
</feature>
<dbReference type="InterPro" id="IPR023210">
    <property type="entry name" value="NADP_OxRdtase_dom"/>
</dbReference>
<evidence type="ECO:0000259" key="9">
    <source>
        <dbReference type="Pfam" id="PF00248"/>
    </source>
</evidence>
<comment type="catalytic activity">
    <reaction evidence="5">
        <text>xylitol + NAD(+) = D-xylose + NADH + H(+)</text>
        <dbReference type="Rhea" id="RHEA:27441"/>
        <dbReference type="ChEBI" id="CHEBI:15378"/>
        <dbReference type="ChEBI" id="CHEBI:17151"/>
        <dbReference type="ChEBI" id="CHEBI:53455"/>
        <dbReference type="ChEBI" id="CHEBI:57540"/>
        <dbReference type="ChEBI" id="CHEBI:57945"/>
        <dbReference type="EC" id="1.1.1.307"/>
    </reaction>
</comment>
<evidence type="ECO:0000256" key="3">
    <source>
        <dbReference type="ARBA" id="ARBA00025065"/>
    </source>
</evidence>
<dbReference type="PRINTS" id="PR00069">
    <property type="entry name" value="ALDKETRDTASE"/>
</dbReference>
<keyword evidence="11" id="KW-1185">Reference proteome</keyword>
<accession>A0A7H8QPI6</accession>
<dbReference type="SUPFAM" id="SSF51430">
    <property type="entry name" value="NAD(P)-linked oxidoreductase"/>
    <property type="match status" value="1"/>
</dbReference>
<evidence type="ECO:0000313" key="11">
    <source>
        <dbReference type="Proteomes" id="UP000509510"/>
    </source>
</evidence>
<comment type="catalytic activity">
    <reaction evidence="4">
        <text>xylitol + NADP(+) = D-xylose + NADPH + H(+)</text>
        <dbReference type="Rhea" id="RHEA:27445"/>
        <dbReference type="ChEBI" id="CHEBI:15378"/>
        <dbReference type="ChEBI" id="CHEBI:17151"/>
        <dbReference type="ChEBI" id="CHEBI:53455"/>
        <dbReference type="ChEBI" id="CHEBI:57783"/>
        <dbReference type="ChEBI" id="CHEBI:58349"/>
        <dbReference type="EC" id="1.1.1.307"/>
    </reaction>
</comment>
<evidence type="ECO:0000256" key="7">
    <source>
        <dbReference type="PIRSR" id="PIRSR000097-2"/>
    </source>
</evidence>
<dbReference type="InterPro" id="IPR018170">
    <property type="entry name" value="Aldo/ket_reductase_CS"/>
</dbReference>
<name>A0A7H8QPI6_TALRU</name>
<evidence type="ECO:0000256" key="2">
    <source>
        <dbReference type="ARBA" id="ARBA00023002"/>
    </source>
</evidence>
<evidence type="ECO:0000256" key="5">
    <source>
        <dbReference type="ARBA" id="ARBA00049485"/>
    </source>
</evidence>
<dbReference type="GeneID" id="55990384"/>
<gene>
    <name evidence="10" type="ORF">TRUGW13939_02877</name>
</gene>
<dbReference type="Gene3D" id="3.20.20.100">
    <property type="entry name" value="NADP-dependent oxidoreductase domain"/>
    <property type="match status" value="1"/>
</dbReference>
<evidence type="ECO:0000313" key="10">
    <source>
        <dbReference type="EMBL" id="QKX55779.1"/>
    </source>
</evidence>
<dbReference type="AlphaFoldDB" id="A0A7H8QPI6"/>
<evidence type="ECO:0000256" key="8">
    <source>
        <dbReference type="PIRSR" id="PIRSR000097-3"/>
    </source>
</evidence>
<evidence type="ECO:0000256" key="1">
    <source>
        <dbReference type="ARBA" id="ARBA00012845"/>
    </source>
</evidence>
<protein>
    <recommendedName>
        <fullName evidence="1">D-xylose reductase [NAD(P)H]</fullName>
        <ecNumber evidence="1">1.1.1.307</ecNumber>
    </recommendedName>
</protein>
<dbReference type="PIRSF" id="PIRSF000097">
    <property type="entry name" value="AKR"/>
    <property type="match status" value="1"/>
</dbReference>
<proteinExistence type="predicted"/>
<evidence type="ECO:0000256" key="6">
    <source>
        <dbReference type="PIRSR" id="PIRSR000097-1"/>
    </source>
</evidence>
<dbReference type="Pfam" id="PF00248">
    <property type="entry name" value="Aldo_ket_red"/>
    <property type="match status" value="1"/>
</dbReference>
<dbReference type="InterPro" id="IPR036812">
    <property type="entry name" value="NAD(P)_OxRdtase_dom_sf"/>
</dbReference>
<dbReference type="PANTHER" id="PTHR11732">
    <property type="entry name" value="ALDO/KETO REDUCTASE"/>
    <property type="match status" value="1"/>
</dbReference>
<sequence length="319" mass="36201">MSDGKTFTLSNGVTIPAVGFGTFANEGAKGETYKAVTHALRTGYRHLDCAWYYLNENEVGDAVHDFLKETPSVKREDLFITTKVWNHLHRYDDVLWSINNSLEKLRTSYIDLFLIHWPIASEKDGQEKPKIGPDGKYVILKDLTENPQETWQALEQAYNEKKTRAIGVSNWTIKGLEQLLSFAKVKPQVNQIEVHPFLPNNELIQYLFKHDILPQAYSPLGSQNQVPTTGERVSENKTLNEIANARGSTLAQVLIAWGIRRGYVVLPKSSNPARIESNFQSIQLSDEEFAAVNAVADDRHCRFVNMKDTFGYDVWPEEA</sequence>
<keyword evidence="2" id="KW-0560">Oxidoreductase</keyword>
<dbReference type="OrthoDB" id="416253at2759"/>
<reference evidence="11" key="1">
    <citation type="submission" date="2020-06" db="EMBL/GenBank/DDBJ databases">
        <title>A chromosome-scale genome assembly of Talaromyces rugulosus W13939.</title>
        <authorList>
            <person name="Wang B."/>
            <person name="Guo L."/>
            <person name="Ye K."/>
            <person name="Wang L."/>
        </authorList>
    </citation>
    <scope>NUCLEOTIDE SEQUENCE [LARGE SCALE GENOMIC DNA]</scope>
    <source>
        <strain evidence="11">W13939</strain>
    </source>
</reference>
<dbReference type="FunFam" id="3.20.20.100:FF:000025">
    <property type="entry name" value="NADP(+)-dependent glycerol dehydrogenase"/>
    <property type="match status" value="1"/>
</dbReference>
<dbReference type="KEGG" id="trg:TRUGW13939_02877"/>
<organism evidence="10 11">
    <name type="scientific">Talaromyces rugulosus</name>
    <name type="common">Penicillium rugulosum</name>
    <dbReference type="NCBI Taxonomy" id="121627"/>
    <lineage>
        <taxon>Eukaryota</taxon>
        <taxon>Fungi</taxon>
        <taxon>Dikarya</taxon>
        <taxon>Ascomycota</taxon>
        <taxon>Pezizomycotina</taxon>
        <taxon>Eurotiomycetes</taxon>
        <taxon>Eurotiomycetidae</taxon>
        <taxon>Eurotiales</taxon>
        <taxon>Trichocomaceae</taxon>
        <taxon>Talaromyces</taxon>
        <taxon>Talaromyces sect. Islandici</taxon>
    </lineage>
</organism>
<feature type="active site" description="Proton donor" evidence="6">
    <location>
        <position position="53"/>
    </location>
</feature>
<feature type="site" description="Lowers pKa of active site Tyr" evidence="8">
    <location>
        <position position="83"/>
    </location>
</feature>
<dbReference type="EC" id="1.1.1.307" evidence="1"/>
<dbReference type="InterPro" id="IPR020471">
    <property type="entry name" value="AKR"/>
</dbReference>
<evidence type="ECO:0000256" key="4">
    <source>
        <dbReference type="ARBA" id="ARBA00047534"/>
    </source>
</evidence>
<comment type="function">
    <text evidence="3">Catalyzes the initial reaction in the xylose utilization pathway by reducing D-xylose into xylitol. Xylose is a major component of hemicelluloses such as xylan. Most fungi utilize D-xylose via three enzymatic reactions, xylose reductase (XR), xylitol dehydrogenase (XDH), and xylulokinase, to form xylulose 5-phosphate, which enters pentose phosphate pathway.</text>
</comment>
<dbReference type="EMBL" id="CP055899">
    <property type="protein sequence ID" value="QKX55779.1"/>
    <property type="molecule type" value="Genomic_DNA"/>
</dbReference>
<feature type="binding site" evidence="7">
    <location>
        <position position="116"/>
    </location>
    <ligand>
        <name>substrate</name>
    </ligand>
</feature>
<dbReference type="GO" id="GO:0016491">
    <property type="term" value="F:oxidoreductase activity"/>
    <property type="evidence" value="ECO:0007669"/>
    <property type="project" value="UniProtKB-KW"/>
</dbReference>
<dbReference type="Proteomes" id="UP000509510">
    <property type="component" value="Chromosome II"/>
</dbReference>
<dbReference type="PROSITE" id="PS00798">
    <property type="entry name" value="ALDOKETO_REDUCTASE_1"/>
    <property type="match status" value="1"/>
</dbReference>
<dbReference type="RefSeq" id="XP_035341957.1">
    <property type="nucleotide sequence ID" value="XM_035486064.1"/>
</dbReference>